<reference evidence="1" key="1">
    <citation type="submission" date="2023-07" db="EMBL/GenBank/DDBJ databases">
        <title>Black Yeasts Isolated from many extreme environments.</title>
        <authorList>
            <person name="Coleine C."/>
            <person name="Stajich J.E."/>
            <person name="Selbmann L."/>
        </authorList>
    </citation>
    <scope>NUCLEOTIDE SEQUENCE</scope>
    <source>
        <strain evidence="1">CCFEE 5714</strain>
    </source>
</reference>
<dbReference type="Proteomes" id="UP001281147">
    <property type="component" value="Unassembled WGS sequence"/>
</dbReference>
<accession>A0ACC3N960</accession>
<proteinExistence type="predicted"/>
<evidence type="ECO:0000313" key="1">
    <source>
        <dbReference type="EMBL" id="KAK3712722.1"/>
    </source>
</evidence>
<evidence type="ECO:0000313" key="2">
    <source>
        <dbReference type="Proteomes" id="UP001281147"/>
    </source>
</evidence>
<gene>
    <name evidence="1" type="ORF">LTR37_008986</name>
</gene>
<keyword evidence="2" id="KW-1185">Reference proteome</keyword>
<organism evidence="1 2">
    <name type="scientific">Vermiconidia calcicola</name>
    <dbReference type="NCBI Taxonomy" id="1690605"/>
    <lineage>
        <taxon>Eukaryota</taxon>
        <taxon>Fungi</taxon>
        <taxon>Dikarya</taxon>
        <taxon>Ascomycota</taxon>
        <taxon>Pezizomycotina</taxon>
        <taxon>Dothideomycetes</taxon>
        <taxon>Dothideomycetidae</taxon>
        <taxon>Mycosphaerellales</taxon>
        <taxon>Extremaceae</taxon>
        <taxon>Vermiconidia</taxon>
    </lineage>
</organism>
<name>A0ACC3N960_9PEZI</name>
<dbReference type="EMBL" id="JAUTXU010000068">
    <property type="protein sequence ID" value="KAK3712722.1"/>
    <property type="molecule type" value="Genomic_DNA"/>
</dbReference>
<sequence length="222" mass="23950">MSADLQEAELLDLNQSEEKGSTMPSSSKGTEVPPDARHDQKNESSTMYQAESTPAESSAQASRSTTKADSSPKKSKPDSRAHTTHQTKRRTSKSPAHVKHASSESELEETELAKSAYLAHPKGKSASPNKSQRSPYDDTSTGYAMRLDDLLKPLAAALMDCSGAGESAAIAASLVLQPLKERSREDYARIQCVHATLSTAEKRASDAANRLQGLRHDVEDLL</sequence>
<comment type="caution">
    <text evidence="1">The sequence shown here is derived from an EMBL/GenBank/DDBJ whole genome shotgun (WGS) entry which is preliminary data.</text>
</comment>
<protein>
    <submittedName>
        <fullName evidence="1">Uncharacterized protein</fullName>
    </submittedName>
</protein>